<dbReference type="InterPro" id="IPR036508">
    <property type="entry name" value="Chitin-bd_dom_sf"/>
</dbReference>
<dbReference type="Proteomes" id="UP000747542">
    <property type="component" value="Unassembled WGS sequence"/>
</dbReference>
<name>A0A8J5MS63_HOMAM</name>
<dbReference type="InterPro" id="IPR002557">
    <property type="entry name" value="Chitin-bd_dom"/>
</dbReference>
<dbReference type="Gene3D" id="2.170.140.10">
    <property type="entry name" value="Chitin binding domain"/>
    <property type="match status" value="1"/>
</dbReference>
<reference evidence="3" key="1">
    <citation type="journal article" date="2021" name="Sci. Adv.">
        <title>The American lobster genome reveals insights on longevity, neural, and immune adaptations.</title>
        <authorList>
            <person name="Polinski J.M."/>
            <person name="Zimin A.V."/>
            <person name="Clark K.F."/>
            <person name="Kohn A.B."/>
            <person name="Sadowski N."/>
            <person name="Timp W."/>
            <person name="Ptitsyn A."/>
            <person name="Khanna P."/>
            <person name="Romanova D.Y."/>
            <person name="Williams P."/>
            <person name="Greenwood S.J."/>
            <person name="Moroz L.L."/>
            <person name="Walt D.R."/>
            <person name="Bodnar A.G."/>
        </authorList>
    </citation>
    <scope>NUCLEOTIDE SEQUENCE</scope>
    <source>
        <strain evidence="3">GMGI-L3</strain>
    </source>
</reference>
<comment type="caution">
    <text evidence="3">The sequence shown here is derived from an EMBL/GenBank/DDBJ whole genome shotgun (WGS) entry which is preliminary data.</text>
</comment>
<organism evidence="3 4">
    <name type="scientific">Homarus americanus</name>
    <name type="common">American lobster</name>
    <dbReference type="NCBI Taxonomy" id="6706"/>
    <lineage>
        <taxon>Eukaryota</taxon>
        <taxon>Metazoa</taxon>
        <taxon>Ecdysozoa</taxon>
        <taxon>Arthropoda</taxon>
        <taxon>Crustacea</taxon>
        <taxon>Multicrustacea</taxon>
        <taxon>Malacostraca</taxon>
        <taxon>Eumalacostraca</taxon>
        <taxon>Eucarida</taxon>
        <taxon>Decapoda</taxon>
        <taxon>Pleocyemata</taxon>
        <taxon>Astacidea</taxon>
        <taxon>Nephropoidea</taxon>
        <taxon>Nephropidae</taxon>
        <taxon>Homarus</taxon>
    </lineage>
</organism>
<feature type="domain" description="Chitin-binding type-2" evidence="2">
    <location>
        <begin position="96"/>
        <end position="159"/>
    </location>
</feature>
<dbReference type="GO" id="GO:0008061">
    <property type="term" value="F:chitin binding"/>
    <property type="evidence" value="ECO:0007669"/>
    <property type="project" value="InterPro"/>
</dbReference>
<dbReference type="Pfam" id="PF01607">
    <property type="entry name" value="CBM_14"/>
    <property type="match status" value="1"/>
</dbReference>
<dbReference type="EMBL" id="JAHLQT010029499">
    <property type="protein sequence ID" value="KAG7161346.1"/>
    <property type="molecule type" value="Genomic_DNA"/>
</dbReference>
<dbReference type="GO" id="GO:0005576">
    <property type="term" value="C:extracellular region"/>
    <property type="evidence" value="ECO:0007669"/>
    <property type="project" value="InterPro"/>
</dbReference>
<sequence>MQQFVGGGNCVGINMGVRGLCMGVYKWAALVFLTIALTGHQKLQAVIGTLSSIIPDSPPASTTTTAAMKIVFISVTAALLLVGYAPHFSLGDCSQPASCVGKEENVYAHPECDCKRYYTCRKSVSSDKMIKRERRCTGTKIFDTTTNRCITAGNDNCPTPPPVTTIEPTTESADTTASGSTDTASSEPTTNNSAPTCEQRETCSDGEDVYEWPECNCQRYDICRMSPSSGQLKISSYRCTGGEVFHNVTKQCTSTTSVCPYYVTV</sequence>
<accession>A0A8J5MS63</accession>
<dbReference type="SUPFAM" id="SSF57625">
    <property type="entry name" value="Invertebrate chitin-binding proteins"/>
    <property type="match status" value="1"/>
</dbReference>
<evidence type="ECO:0000256" key="1">
    <source>
        <dbReference type="SAM" id="MobiDB-lite"/>
    </source>
</evidence>
<feature type="compositionally biased region" description="Low complexity" evidence="1">
    <location>
        <begin position="165"/>
        <end position="187"/>
    </location>
</feature>
<proteinExistence type="predicted"/>
<evidence type="ECO:0000259" key="2">
    <source>
        <dbReference type="PROSITE" id="PS50940"/>
    </source>
</evidence>
<keyword evidence="4" id="KW-1185">Reference proteome</keyword>
<feature type="region of interest" description="Disordered" evidence="1">
    <location>
        <begin position="165"/>
        <end position="196"/>
    </location>
</feature>
<dbReference type="AlphaFoldDB" id="A0A8J5MS63"/>
<gene>
    <name evidence="3" type="ORF">Hamer_G013979</name>
</gene>
<evidence type="ECO:0000313" key="3">
    <source>
        <dbReference type="EMBL" id="KAG7161346.1"/>
    </source>
</evidence>
<protein>
    <submittedName>
        <fullName evidence="3">Putative Chitin binding Peritrophin-A domain-containing protein 3</fullName>
    </submittedName>
</protein>
<dbReference type="PROSITE" id="PS50940">
    <property type="entry name" value="CHIT_BIND_II"/>
    <property type="match status" value="1"/>
</dbReference>
<evidence type="ECO:0000313" key="4">
    <source>
        <dbReference type="Proteomes" id="UP000747542"/>
    </source>
</evidence>